<dbReference type="GO" id="GO:0006508">
    <property type="term" value="P:proteolysis"/>
    <property type="evidence" value="ECO:0007669"/>
    <property type="project" value="UniProtKB-KW"/>
</dbReference>
<evidence type="ECO:0000259" key="8">
    <source>
        <dbReference type="SMART" id="SM00645"/>
    </source>
</evidence>
<evidence type="ECO:0000256" key="5">
    <source>
        <dbReference type="ARBA" id="ARBA00022807"/>
    </source>
</evidence>
<dbReference type="PRINTS" id="PR00705">
    <property type="entry name" value="PAPAIN"/>
</dbReference>
<dbReference type="InterPro" id="IPR000668">
    <property type="entry name" value="Peptidase_C1A_C"/>
</dbReference>
<dbReference type="SUPFAM" id="SSF54001">
    <property type="entry name" value="Cysteine proteinases"/>
    <property type="match status" value="1"/>
</dbReference>
<dbReference type="SMART" id="SM00645">
    <property type="entry name" value="Pept_C1"/>
    <property type="match status" value="1"/>
</dbReference>
<evidence type="ECO:0000259" key="9">
    <source>
        <dbReference type="SMART" id="SM00848"/>
    </source>
</evidence>
<dbReference type="PROSITE" id="PS00639">
    <property type="entry name" value="THIOL_PROTEASE_HIS"/>
    <property type="match status" value="1"/>
</dbReference>
<keyword evidence="5" id="KW-0788">Thiol protease</keyword>
<protein>
    <submittedName>
        <fullName evidence="10">Senescence-specific cysteine protease SAG39-like protein</fullName>
    </submittedName>
</protein>
<dbReference type="InterPro" id="IPR038765">
    <property type="entry name" value="Papain-like_cys_pep_sf"/>
</dbReference>
<evidence type="ECO:0000256" key="1">
    <source>
        <dbReference type="ARBA" id="ARBA00008455"/>
    </source>
</evidence>
<dbReference type="InterPro" id="IPR013128">
    <property type="entry name" value="Peptidase_C1A"/>
</dbReference>
<accession>A0A3S3MY03</accession>
<keyword evidence="3 7" id="KW-0732">Signal</keyword>
<evidence type="ECO:0000256" key="4">
    <source>
        <dbReference type="ARBA" id="ARBA00022801"/>
    </source>
</evidence>
<dbReference type="Pfam" id="PF08246">
    <property type="entry name" value="Inhibitor_I29"/>
    <property type="match status" value="1"/>
</dbReference>
<dbReference type="EMBL" id="QPKB01000002">
    <property type="protein sequence ID" value="RWR77073.1"/>
    <property type="molecule type" value="Genomic_DNA"/>
</dbReference>
<reference evidence="10 11" key="1">
    <citation type="journal article" date="2019" name="Nat. Plants">
        <title>Stout camphor tree genome fills gaps in understanding of flowering plant genome evolution.</title>
        <authorList>
            <person name="Chaw S.M."/>
            <person name="Liu Y.C."/>
            <person name="Wu Y.W."/>
            <person name="Wang H.Y."/>
            <person name="Lin C.I."/>
            <person name="Wu C.S."/>
            <person name="Ke H.M."/>
            <person name="Chang L.Y."/>
            <person name="Hsu C.Y."/>
            <person name="Yang H.T."/>
            <person name="Sudianto E."/>
            <person name="Hsu M.H."/>
            <person name="Wu K.P."/>
            <person name="Wang L.N."/>
            <person name="Leebens-Mack J.H."/>
            <person name="Tsai I.J."/>
        </authorList>
    </citation>
    <scope>NUCLEOTIDE SEQUENCE [LARGE SCALE GENOMIC DNA]</scope>
    <source>
        <strain evidence="11">cv. Chaw 1501</strain>
        <tissue evidence="10">Young leaves</tissue>
    </source>
</reference>
<organism evidence="10 11">
    <name type="scientific">Cinnamomum micranthum f. kanehirae</name>
    <dbReference type="NCBI Taxonomy" id="337451"/>
    <lineage>
        <taxon>Eukaryota</taxon>
        <taxon>Viridiplantae</taxon>
        <taxon>Streptophyta</taxon>
        <taxon>Embryophyta</taxon>
        <taxon>Tracheophyta</taxon>
        <taxon>Spermatophyta</taxon>
        <taxon>Magnoliopsida</taxon>
        <taxon>Magnoliidae</taxon>
        <taxon>Laurales</taxon>
        <taxon>Lauraceae</taxon>
        <taxon>Cinnamomum</taxon>
    </lineage>
</organism>
<dbReference type="InterPro" id="IPR013201">
    <property type="entry name" value="Prot_inhib_I29"/>
</dbReference>
<dbReference type="SMART" id="SM00848">
    <property type="entry name" value="Inhibitor_I29"/>
    <property type="match status" value="1"/>
</dbReference>
<evidence type="ECO:0000313" key="11">
    <source>
        <dbReference type="Proteomes" id="UP000283530"/>
    </source>
</evidence>
<feature type="chain" id="PRO_5018629804" evidence="7">
    <location>
        <begin position="25"/>
        <end position="333"/>
    </location>
</feature>
<keyword evidence="2 10" id="KW-0645">Protease</keyword>
<dbReference type="PANTHER" id="PTHR12411">
    <property type="entry name" value="CYSTEINE PROTEASE FAMILY C1-RELATED"/>
    <property type="match status" value="1"/>
</dbReference>
<evidence type="ECO:0000256" key="2">
    <source>
        <dbReference type="ARBA" id="ARBA00022670"/>
    </source>
</evidence>
<gene>
    <name evidence="10" type="ORF">CKAN_00554600</name>
</gene>
<keyword evidence="4" id="KW-0378">Hydrolase</keyword>
<dbReference type="InterPro" id="IPR025660">
    <property type="entry name" value="Pept_his_AS"/>
</dbReference>
<name>A0A3S3MY03_9MAGN</name>
<comment type="caution">
    <text evidence="10">The sequence shown here is derived from an EMBL/GenBank/DDBJ whole genome shotgun (WGS) entry which is preliminary data.</text>
</comment>
<dbReference type="Pfam" id="PF00112">
    <property type="entry name" value="Peptidase_C1"/>
    <property type="match status" value="1"/>
</dbReference>
<evidence type="ECO:0000256" key="6">
    <source>
        <dbReference type="ARBA" id="ARBA00023157"/>
    </source>
</evidence>
<dbReference type="InterPro" id="IPR039417">
    <property type="entry name" value="Peptidase_C1A_papain-like"/>
</dbReference>
<keyword evidence="11" id="KW-1185">Reference proteome</keyword>
<dbReference type="GO" id="GO:0008234">
    <property type="term" value="F:cysteine-type peptidase activity"/>
    <property type="evidence" value="ECO:0007669"/>
    <property type="project" value="UniProtKB-KW"/>
</dbReference>
<dbReference type="CDD" id="cd02248">
    <property type="entry name" value="Peptidase_C1A"/>
    <property type="match status" value="1"/>
</dbReference>
<evidence type="ECO:0000313" key="10">
    <source>
        <dbReference type="EMBL" id="RWR77073.1"/>
    </source>
</evidence>
<proteinExistence type="inferred from homology"/>
<dbReference type="Proteomes" id="UP000283530">
    <property type="component" value="Unassembled WGS sequence"/>
</dbReference>
<dbReference type="InterPro" id="IPR025661">
    <property type="entry name" value="Pept_asp_AS"/>
</dbReference>
<dbReference type="FunFam" id="3.90.70.10:FF:000023">
    <property type="entry name" value="Senescence-specific cysteine protease SAG39"/>
    <property type="match status" value="1"/>
</dbReference>
<comment type="similarity">
    <text evidence="1">Belongs to the peptidase C1 family.</text>
</comment>
<keyword evidence="6" id="KW-1015">Disulfide bond</keyword>
<dbReference type="Gene3D" id="3.90.70.10">
    <property type="entry name" value="Cysteine proteinases"/>
    <property type="match status" value="1"/>
</dbReference>
<feature type="domain" description="Cathepsin propeptide inhibitor" evidence="9">
    <location>
        <begin position="33"/>
        <end position="90"/>
    </location>
</feature>
<dbReference type="AlphaFoldDB" id="A0A3S3MY03"/>
<dbReference type="OrthoDB" id="10253408at2759"/>
<feature type="domain" description="Peptidase C1A papain C-terminal" evidence="8">
    <location>
        <begin position="118"/>
        <end position="330"/>
    </location>
</feature>
<evidence type="ECO:0000256" key="3">
    <source>
        <dbReference type="ARBA" id="ARBA00022729"/>
    </source>
</evidence>
<evidence type="ECO:0000256" key="7">
    <source>
        <dbReference type="SAM" id="SignalP"/>
    </source>
</evidence>
<dbReference type="InterPro" id="IPR000169">
    <property type="entry name" value="Pept_cys_AS"/>
</dbReference>
<dbReference type="STRING" id="337451.A0A3S3MY03"/>
<dbReference type="PROSITE" id="PS00139">
    <property type="entry name" value="THIOL_PROTEASE_CYS"/>
    <property type="match status" value="1"/>
</dbReference>
<sequence length="333" mass="36937">MASKHQCFTVAFLILGIWAYEGLGHELSMSDLHEQWMVQHQRVYKDTAEKEQRFEIFKKNVEFIESFNNAGDKSYKLGVNKFADQTKEEFRAFHTGFRPSQRRASKATTGFMYENTTVPTSKDWRESGAVTHVKDQGDCGSCWAFSAVAAVEGIHQIRTGKLVSLSEQEVVDCDTGDEGCDGGLMEGAFQFIINNHGLTTEANYPYVGMDEECNSQEAAKVAATISGYQNVPQNNESLLLRAVAHQPVSVGVDANEFMFYKSGVFNGPCFTDLDHGVVVVGYGAVHGTKYWIVKNSWGVSWGENGYIRIQRDVDAPEGLCGIAMDASYPLLTI</sequence>
<dbReference type="PROSITE" id="PS00640">
    <property type="entry name" value="THIOL_PROTEASE_ASN"/>
    <property type="match status" value="1"/>
</dbReference>
<feature type="signal peptide" evidence="7">
    <location>
        <begin position="1"/>
        <end position="24"/>
    </location>
</feature>